<dbReference type="AlphaFoldDB" id="C1MJ80"/>
<evidence type="ECO:0000256" key="1">
    <source>
        <dbReference type="ARBA" id="ARBA00004123"/>
    </source>
</evidence>
<dbReference type="RefSeq" id="XP_003055787.1">
    <property type="nucleotide sequence ID" value="XM_003055741.1"/>
</dbReference>
<dbReference type="Gene3D" id="1.20.5.2050">
    <property type="match status" value="1"/>
</dbReference>
<feature type="compositionally biased region" description="Basic residues" evidence="4">
    <location>
        <begin position="83"/>
        <end position="92"/>
    </location>
</feature>
<dbReference type="SUPFAM" id="SSF54171">
    <property type="entry name" value="DNA-binding domain"/>
    <property type="match status" value="2"/>
</dbReference>
<dbReference type="EMBL" id="GG663735">
    <property type="protein sequence ID" value="EEH61039.1"/>
    <property type="molecule type" value="Genomic_DNA"/>
</dbReference>
<feature type="region of interest" description="Disordered" evidence="4">
    <location>
        <begin position="1"/>
        <end position="103"/>
    </location>
</feature>
<dbReference type="Proteomes" id="UP000001876">
    <property type="component" value="Unassembled WGS sequence"/>
</dbReference>
<keyword evidence="3" id="KW-0804">Transcription</keyword>
<dbReference type="GeneID" id="9680538"/>
<dbReference type="GO" id="GO:0003677">
    <property type="term" value="F:DNA binding"/>
    <property type="evidence" value="ECO:0007669"/>
    <property type="project" value="InterPro"/>
</dbReference>
<protein>
    <submittedName>
        <fullName evidence="5">Predicted protein</fullName>
    </submittedName>
</protein>
<dbReference type="KEGG" id="mpp:MICPUCDRAFT_46434"/>
<evidence type="ECO:0000313" key="6">
    <source>
        <dbReference type="Proteomes" id="UP000001876"/>
    </source>
</evidence>
<gene>
    <name evidence="5" type="ORF">MICPUCDRAFT_46434</name>
</gene>
<sequence length="313" mass="33206">MAPGGDHVANARDASIRGEAPDDGVFLDDRARAVLGGRKRARETSGHPTNEDDDTPTDSPAPTPGVIPTPEQGTPMISVDGVKKKRNSKPKRIQFGEPPPGVINIAIDPPNGRYNKNGVCHHKASGKWRAIVYVNKKQVNLGYFTTKEESEETVRRAREFGLPPGFVNCRAHAQPKRSAINGVNWDKHCKRWLARVYEPTKDGKKGKEHKVGYYDDEEEAGRAIIARRKELGLPEKSTRKKREKKTGTGTVAAAAAAGAAASLATIGVGGGGGGSGAGAVEASVNFDGLVDLGAVEAMTVGGALGVPPPRSRR</sequence>
<name>C1MJ80_MICPC</name>
<evidence type="ECO:0000313" key="5">
    <source>
        <dbReference type="EMBL" id="EEH61039.1"/>
    </source>
</evidence>
<dbReference type="OMA" id="WRAIVYV"/>
<keyword evidence="2" id="KW-0805">Transcription regulation</keyword>
<organism evidence="6">
    <name type="scientific">Micromonas pusilla (strain CCMP1545)</name>
    <name type="common">Picoplanktonic green alga</name>
    <dbReference type="NCBI Taxonomy" id="564608"/>
    <lineage>
        <taxon>Eukaryota</taxon>
        <taxon>Viridiplantae</taxon>
        <taxon>Chlorophyta</taxon>
        <taxon>Mamiellophyceae</taxon>
        <taxon>Mamiellales</taxon>
        <taxon>Mamiellaceae</taxon>
        <taxon>Micromonas</taxon>
    </lineage>
</organism>
<comment type="subcellular location">
    <subcellularLocation>
        <location evidence="1">Nucleus</location>
    </subcellularLocation>
</comment>
<evidence type="ECO:0000256" key="2">
    <source>
        <dbReference type="ARBA" id="ARBA00023015"/>
    </source>
</evidence>
<reference evidence="5 6" key="1">
    <citation type="journal article" date="2009" name="Science">
        <title>Green evolution and dynamic adaptations revealed by genomes of the marine picoeukaryotes Micromonas.</title>
        <authorList>
            <person name="Worden A.Z."/>
            <person name="Lee J.H."/>
            <person name="Mock T."/>
            <person name="Rouze P."/>
            <person name="Simmons M.P."/>
            <person name="Aerts A.L."/>
            <person name="Allen A.E."/>
            <person name="Cuvelier M.L."/>
            <person name="Derelle E."/>
            <person name="Everett M.V."/>
            <person name="Foulon E."/>
            <person name="Grimwood J."/>
            <person name="Gundlach H."/>
            <person name="Henrissat B."/>
            <person name="Napoli C."/>
            <person name="McDonald S.M."/>
            <person name="Parker M.S."/>
            <person name="Rombauts S."/>
            <person name="Salamov A."/>
            <person name="Von Dassow P."/>
            <person name="Badger J.H."/>
            <person name="Coutinho P.M."/>
            <person name="Demir E."/>
            <person name="Dubchak I."/>
            <person name="Gentemann C."/>
            <person name="Eikrem W."/>
            <person name="Gready J.E."/>
            <person name="John U."/>
            <person name="Lanier W."/>
            <person name="Lindquist E.A."/>
            <person name="Lucas S."/>
            <person name="Mayer K.F."/>
            <person name="Moreau H."/>
            <person name="Not F."/>
            <person name="Otillar R."/>
            <person name="Panaud O."/>
            <person name="Pangilinan J."/>
            <person name="Paulsen I."/>
            <person name="Piegu B."/>
            <person name="Poliakov A."/>
            <person name="Robbens S."/>
            <person name="Schmutz J."/>
            <person name="Toulza E."/>
            <person name="Wyss T."/>
            <person name="Zelensky A."/>
            <person name="Zhou K."/>
            <person name="Armbrust E.V."/>
            <person name="Bhattacharya D."/>
            <person name="Goodenough U.W."/>
            <person name="Van de Peer Y."/>
            <person name="Grigoriev I.V."/>
        </authorList>
    </citation>
    <scope>NUCLEOTIDE SEQUENCE [LARGE SCALE GENOMIC DNA]</scope>
    <source>
        <strain evidence="5 6">CCMP1545</strain>
    </source>
</reference>
<dbReference type="InterPro" id="IPR016177">
    <property type="entry name" value="DNA-bd_dom_sf"/>
</dbReference>
<accession>C1MJ80</accession>
<dbReference type="OrthoDB" id="10494877at2759"/>
<evidence type="ECO:0000256" key="3">
    <source>
        <dbReference type="ARBA" id="ARBA00023163"/>
    </source>
</evidence>
<keyword evidence="6" id="KW-1185">Reference proteome</keyword>
<proteinExistence type="predicted"/>
<dbReference type="GO" id="GO:0005634">
    <property type="term" value="C:nucleus"/>
    <property type="evidence" value="ECO:0007669"/>
    <property type="project" value="UniProtKB-SubCell"/>
</dbReference>
<evidence type="ECO:0000256" key="4">
    <source>
        <dbReference type="SAM" id="MobiDB-lite"/>
    </source>
</evidence>